<dbReference type="AlphaFoldDB" id="A0A974BGB5"/>
<reference evidence="1" key="1">
    <citation type="submission" date="2020-07" db="EMBL/GenBank/DDBJ databases">
        <title>Genomic analysis of a strain of Sedimentibacter Hydroxybenzoicus DSM7310.</title>
        <authorList>
            <person name="Ma S."/>
        </authorList>
    </citation>
    <scope>NUCLEOTIDE SEQUENCE</scope>
    <source>
        <strain evidence="1">DSM 7310</strain>
    </source>
</reference>
<proteinExistence type="predicted"/>
<keyword evidence="2" id="KW-1185">Reference proteome</keyword>
<dbReference type="InterPro" id="IPR045527">
    <property type="entry name" value="DUF6470"/>
</dbReference>
<organism evidence="1 2">
    <name type="scientific">Sedimentibacter hydroxybenzoicus DSM 7310</name>
    <dbReference type="NCBI Taxonomy" id="1123245"/>
    <lineage>
        <taxon>Bacteria</taxon>
        <taxon>Bacillati</taxon>
        <taxon>Bacillota</taxon>
        <taxon>Tissierellia</taxon>
        <taxon>Sedimentibacter</taxon>
    </lineage>
</organism>
<protein>
    <submittedName>
        <fullName evidence="1">Uncharacterized protein</fullName>
    </submittedName>
</protein>
<dbReference type="Proteomes" id="UP000611629">
    <property type="component" value="Unassembled WGS sequence"/>
</dbReference>
<name>A0A974BGB5_SEDHY</name>
<comment type="caution">
    <text evidence="1">The sequence shown here is derived from an EMBL/GenBank/DDBJ whole genome shotgun (WGS) entry which is preliminary data.</text>
</comment>
<gene>
    <name evidence="1" type="ORF">HZF24_00355</name>
</gene>
<evidence type="ECO:0000313" key="2">
    <source>
        <dbReference type="Proteomes" id="UP000611629"/>
    </source>
</evidence>
<dbReference type="RefSeq" id="WP_179236273.1">
    <property type="nucleotide sequence ID" value="NZ_JACBNQ010000001.1"/>
</dbReference>
<sequence>MEPLLEIRTIPMSFEMKINKAKYEIATTNATFELKRTKGGFDMQMKPTKLNIDTVEARYSAGIKSVMRSVQDFAKRGVQAGYQATATYAKEGNMMLDINIMENPIPEIAMKKFMSDVDFNIGFVPEVGPDISWEIGGISMNFKMDDLGFDWNVGGPEINFIPGSIEFIVKEYPRIEINYIGTPIFVPPSANPNYKELDTFV</sequence>
<dbReference type="Pfam" id="PF20074">
    <property type="entry name" value="DUF6470"/>
    <property type="match status" value="1"/>
</dbReference>
<evidence type="ECO:0000313" key="1">
    <source>
        <dbReference type="EMBL" id="NYB72584.1"/>
    </source>
</evidence>
<accession>A0A974BGB5</accession>
<dbReference type="EMBL" id="JACBNQ010000001">
    <property type="protein sequence ID" value="NYB72584.1"/>
    <property type="molecule type" value="Genomic_DNA"/>
</dbReference>